<feature type="domain" description="Enoyl reductase (ER)" evidence="3">
    <location>
        <begin position="20"/>
        <end position="325"/>
    </location>
</feature>
<dbReference type="InterPro" id="IPR020843">
    <property type="entry name" value="ER"/>
</dbReference>
<dbReference type="InterPro" id="IPR013149">
    <property type="entry name" value="ADH-like_C"/>
</dbReference>
<dbReference type="Gene3D" id="3.90.180.10">
    <property type="entry name" value="Medium-chain alcohol dehydrogenases, catalytic domain"/>
    <property type="match status" value="1"/>
</dbReference>
<gene>
    <name evidence="4" type="ORF">AB6A68_00085</name>
</gene>
<evidence type="ECO:0000256" key="1">
    <source>
        <dbReference type="ARBA" id="ARBA00022857"/>
    </source>
</evidence>
<dbReference type="InterPro" id="IPR036291">
    <property type="entry name" value="NAD(P)-bd_dom_sf"/>
</dbReference>
<dbReference type="Pfam" id="PF08240">
    <property type="entry name" value="ADH_N"/>
    <property type="match status" value="1"/>
</dbReference>
<dbReference type="SUPFAM" id="SSF50129">
    <property type="entry name" value="GroES-like"/>
    <property type="match status" value="1"/>
</dbReference>
<dbReference type="SMART" id="SM00829">
    <property type="entry name" value="PKS_ER"/>
    <property type="match status" value="1"/>
</dbReference>
<dbReference type="InterPro" id="IPR013154">
    <property type="entry name" value="ADH-like_N"/>
</dbReference>
<dbReference type="EMBL" id="JBFSHR010000001">
    <property type="protein sequence ID" value="MEX6428246.1"/>
    <property type="molecule type" value="Genomic_DNA"/>
</dbReference>
<sequence length="329" mass="35080">MSLLDNEPIQRETTMRALVARNSRVEVAEFETPIPEPTELLIRVTSAGINAADILQAHGSYPPPPGFDPERLGLEFAGEIVDIGTSVNGFTQGQYVMGVTGGGAHAEFITIPASACIRVPDSIDPLIAGAFPEAGFTAFDALISQAGLSIGDRLLVHGALGGVGTAAVQIAALLGAEVTAVVRDHAQDPRVFSLGARHSVTPWEIPDSGHYDVILELVSGDNLSSNVDALATEGRIVIIGIGSVAQTQIDLRRLMQKRGMLRASTLRARSWEQKAMLAAKVEHHLMVHLSSGAYRIIVEDRFDLSDGPAAYDRFKQPGKFGKIILTTTT</sequence>
<dbReference type="Proteomes" id="UP001560267">
    <property type="component" value="Unassembled WGS sequence"/>
</dbReference>
<keyword evidence="1" id="KW-0521">NADP</keyword>
<name>A0ABV3XZV8_9ACTN</name>
<dbReference type="PANTHER" id="PTHR48106">
    <property type="entry name" value="QUINONE OXIDOREDUCTASE PIG3-RELATED"/>
    <property type="match status" value="1"/>
</dbReference>
<comment type="caution">
    <text evidence="4">The sequence shown here is derived from an EMBL/GenBank/DDBJ whole genome shotgun (WGS) entry which is preliminary data.</text>
</comment>
<evidence type="ECO:0000259" key="3">
    <source>
        <dbReference type="SMART" id="SM00829"/>
    </source>
</evidence>
<keyword evidence="2" id="KW-0560">Oxidoreductase</keyword>
<dbReference type="InterPro" id="IPR011032">
    <property type="entry name" value="GroES-like_sf"/>
</dbReference>
<keyword evidence="5" id="KW-1185">Reference proteome</keyword>
<proteinExistence type="predicted"/>
<organism evidence="4 5">
    <name type="scientific">Ferrimicrobium acidiphilum</name>
    <dbReference type="NCBI Taxonomy" id="121039"/>
    <lineage>
        <taxon>Bacteria</taxon>
        <taxon>Bacillati</taxon>
        <taxon>Actinomycetota</taxon>
        <taxon>Acidimicrobiia</taxon>
        <taxon>Acidimicrobiales</taxon>
        <taxon>Acidimicrobiaceae</taxon>
        <taxon>Ferrimicrobium</taxon>
    </lineage>
</organism>
<accession>A0ABV3XZV8</accession>
<evidence type="ECO:0000313" key="4">
    <source>
        <dbReference type="EMBL" id="MEX6428246.1"/>
    </source>
</evidence>
<reference evidence="4 5" key="1">
    <citation type="submission" date="2024-07" db="EMBL/GenBank/DDBJ databases">
        <title>Draft Genome Sequence of Ferrimicrobium acidiphilum Strain YE2023, Isolated from a Pulp of Bioleach Reactor.</title>
        <authorList>
            <person name="Elkina Y.A."/>
            <person name="Bulaeva A.G."/>
            <person name="Beletsky A.V."/>
            <person name="Mardanov A.V."/>
        </authorList>
    </citation>
    <scope>NUCLEOTIDE SEQUENCE [LARGE SCALE GENOMIC DNA]</scope>
    <source>
        <strain evidence="4 5">YE2023</strain>
    </source>
</reference>
<evidence type="ECO:0000256" key="2">
    <source>
        <dbReference type="ARBA" id="ARBA00023002"/>
    </source>
</evidence>
<evidence type="ECO:0000313" key="5">
    <source>
        <dbReference type="Proteomes" id="UP001560267"/>
    </source>
</evidence>
<dbReference type="SUPFAM" id="SSF51735">
    <property type="entry name" value="NAD(P)-binding Rossmann-fold domains"/>
    <property type="match status" value="1"/>
</dbReference>
<dbReference type="Gene3D" id="3.40.50.720">
    <property type="entry name" value="NAD(P)-binding Rossmann-like Domain"/>
    <property type="match status" value="1"/>
</dbReference>
<protein>
    <submittedName>
        <fullName evidence="4">Zinc-binding dehydrogenase</fullName>
    </submittedName>
</protein>
<dbReference type="PANTHER" id="PTHR48106:SF8">
    <property type="entry name" value="OS02G0805600 PROTEIN"/>
    <property type="match status" value="1"/>
</dbReference>
<dbReference type="Pfam" id="PF00107">
    <property type="entry name" value="ADH_zinc_N"/>
    <property type="match status" value="1"/>
</dbReference>